<accession>A0A8S2N293</accession>
<evidence type="ECO:0000256" key="1">
    <source>
        <dbReference type="SAM" id="MobiDB-lite"/>
    </source>
</evidence>
<feature type="region of interest" description="Disordered" evidence="1">
    <location>
        <begin position="236"/>
        <end position="261"/>
    </location>
</feature>
<evidence type="ECO:0000313" key="2">
    <source>
        <dbReference type="EMBL" id="CAF1174637.1"/>
    </source>
</evidence>
<comment type="caution">
    <text evidence="3">The sequence shown here is derived from an EMBL/GenBank/DDBJ whole genome shotgun (WGS) entry which is preliminary data.</text>
</comment>
<organism evidence="3 4">
    <name type="scientific">Didymodactylos carnosus</name>
    <dbReference type="NCBI Taxonomy" id="1234261"/>
    <lineage>
        <taxon>Eukaryota</taxon>
        <taxon>Metazoa</taxon>
        <taxon>Spiralia</taxon>
        <taxon>Gnathifera</taxon>
        <taxon>Rotifera</taxon>
        <taxon>Eurotatoria</taxon>
        <taxon>Bdelloidea</taxon>
        <taxon>Philodinida</taxon>
        <taxon>Philodinidae</taxon>
        <taxon>Didymodactylos</taxon>
    </lineage>
</organism>
<evidence type="ECO:0000313" key="4">
    <source>
        <dbReference type="Proteomes" id="UP000682733"/>
    </source>
</evidence>
<gene>
    <name evidence="2" type="ORF">OVA965_LOCUS22747</name>
    <name evidence="3" type="ORF">TMI583_LOCUS23460</name>
</gene>
<name>A0A8S2N293_9BILA</name>
<reference evidence="3" key="1">
    <citation type="submission" date="2021-02" db="EMBL/GenBank/DDBJ databases">
        <authorList>
            <person name="Nowell W R."/>
        </authorList>
    </citation>
    <scope>NUCLEOTIDE SEQUENCE</scope>
</reference>
<dbReference type="EMBL" id="CAJOBA010034466">
    <property type="protein sequence ID" value="CAF3985832.1"/>
    <property type="molecule type" value="Genomic_DNA"/>
</dbReference>
<sequence length="329" mass="38334">SSIEDVADDADDKWAYHRFSLLNEYQDKSTFKIVQLLSHRFLSTHCQAKPPPFSSIYYFLRIIIWVRRKLLIYKQKRHKYVDYGTLSSSSDLKPGLDNSIVFNGVDQIQESGIVNKVSINFRIAPTGKHAKITLYIITPTKYPDKFIIESEHKISSAQIKSSSGKQSISIGEDIQVRPKQYLGISFDHYSGYPYSTERNQYCLNYKKYELHKDLLFINCPSRGLTFSFIVKPSTSERETTNKTKKKHPSMLSSFPPSSKEHRDILKENSIAQDYWQLVIRKIKKKEKSQMTNDIRQKILHDQDGEIVAEDDTLKKMKKTYRSNKKRTEV</sequence>
<dbReference type="EMBL" id="CAJNOK010012942">
    <property type="protein sequence ID" value="CAF1174637.1"/>
    <property type="molecule type" value="Genomic_DNA"/>
</dbReference>
<evidence type="ECO:0000313" key="3">
    <source>
        <dbReference type="EMBL" id="CAF3985832.1"/>
    </source>
</evidence>
<dbReference type="Proteomes" id="UP000682733">
    <property type="component" value="Unassembled WGS sequence"/>
</dbReference>
<protein>
    <submittedName>
        <fullName evidence="3">Uncharacterized protein</fullName>
    </submittedName>
</protein>
<proteinExistence type="predicted"/>
<feature type="non-terminal residue" evidence="3">
    <location>
        <position position="1"/>
    </location>
</feature>
<dbReference type="AlphaFoldDB" id="A0A8S2N293"/>
<dbReference type="Proteomes" id="UP000677228">
    <property type="component" value="Unassembled WGS sequence"/>
</dbReference>